<proteinExistence type="predicted"/>
<sequence length="29" mass="3447">MNNNKCCPQSMIAQKVNFVNSRRKYETEI</sequence>
<dbReference type="EMBL" id="BK032734">
    <property type="protein sequence ID" value="DAF57488.1"/>
    <property type="molecule type" value="Genomic_DNA"/>
</dbReference>
<evidence type="ECO:0000313" key="1">
    <source>
        <dbReference type="EMBL" id="DAF57488.1"/>
    </source>
</evidence>
<accession>A0A8S5T301</accession>
<organism evidence="1">
    <name type="scientific">Myoviridae sp. ctqfO1</name>
    <dbReference type="NCBI Taxonomy" id="2827710"/>
    <lineage>
        <taxon>Viruses</taxon>
        <taxon>Duplodnaviria</taxon>
        <taxon>Heunggongvirae</taxon>
        <taxon>Uroviricota</taxon>
        <taxon>Caudoviricetes</taxon>
    </lineage>
</organism>
<reference evidence="1" key="1">
    <citation type="journal article" date="2021" name="Proc. Natl. Acad. Sci. U.S.A.">
        <title>A Catalog of Tens of Thousands of Viruses from Human Metagenomes Reveals Hidden Associations with Chronic Diseases.</title>
        <authorList>
            <person name="Tisza M.J."/>
            <person name="Buck C.B."/>
        </authorList>
    </citation>
    <scope>NUCLEOTIDE SEQUENCE</scope>
    <source>
        <strain evidence="1">CtqfO1</strain>
    </source>
</reference>
<protein>
    <submittedName>
        <fullName evidence="1">Uncharacterized protein</fullName>
    </submittedName>
</protein>
<name>A0A8S5T301_9CAUD</name>